<dbReference type="OrthoDB" id="9812349at2"/>
<keyword evidence="3" id="KW-1185">Reference proteome</keyword>
<dbReference type="AlphaFoldDB" id="A0A562V2B5"/>
<dbReference type="InterPro" id="IPR008523">
    <property type="entry name" value="DUF805"/>
</dbReference>
<dbReference type="PANTHER" id="PTHR34980">
    <property type="entry name" value="INNER MEMBRANE PROTEIN-RELATED-RELATED"/>
    <property type="match status" value="1"/>
</dbReference>
<feature type="transmembrane region" description="Helical" evidence="1">
    <location>
        <begin position="118"/>
        <end position="139"/>
    </location>
</feature>
<feature type="transmembrane region" description="Helical" evidence="1">
    <location>
        <begin position="87"/>
        <end position="106"/>
    </location>
</feature>
<comment type="caution">
    <text evidence="2">The sequence shown here is derived from an EMBL/GenBank/DDBJ whole genome shotgun (WGS) entry which is preliminary data.</text>
</comment>
<protein>
    <submittedName>
        <fullName evidence="2">Uncharacterized membrane protein YhaH (DUF805 family)</fullName>
    </submittedName>
</protein>
<reference evidence="2 3" key="1">
    <citation type="journal article" date="2013" name="Stand. Genomic Sci.">
        <title>Genomic Encyclopedia of Type Strains, Phase I: The one thousand microbial genomes (KMG-I) project.</title>
        <authorList>
            <person name="Kyrpides N.C."/>
            <person name="Woyke T."/>
            <person name="Eisen J.A."/>
            <person name="Garrity G."/>
            <person name="Lilburn T.G."/>
            <person name="Beck B.J."/>
            <person name="Whitman W.B."/>
            <person name="Hugenholtz P."/>
            <person name="Klenk H.P."/>
        </authorList>
    </citation>
    <scope>NUCLEOTIDE SEQUENCE [LARGE SCALE GENOMIC DNA]</scope>
    <source>
        <strain evidence="2 3">DSM 45044</strain>
    </source>
</reference>
<feature type="transmembrane region" description="Helical" evidence="1">
    <location>
        <begin position="43"/>
        <end position="67"/>
    </location>
</feature>
<accession>A0A562V2B5</accession>
<name>A0A562V2B5_9ACTN</name>
<sequence length="155" mass="16913">MTFPHAHEVPLHLPHPGASFGTAVKRFFKKYATFSGRASRSEYWWVALLNGLILVGGSILATIIQAATAGTNRYGGVDDELTFPAGLLMFLLMLYLLGTIVPNLALGFRRLHDADLSGWFILLGMVPGCGGFIMLILTLQPTRPAGVRFDRNPGR</sequence>
<keyword evidence="1" id="KW-0812">Transmembrane</keyword>
<dbReference type="Pfam" id="PF05656">
    <property type="entry name" value="DUF805"/>
    <property type="match status" value="1"/>
</dbReference>
<evidence type="ECO:0000313" key="2">
    <source>
        <dbReference type="EMBL" id="TWJ11957.1"/>
    </source>
</evidence>
<dbReference type="PANTHER" id="PTHR34980:SF2">
    <property type="entry name" value="INNER MEMBRANE PROTEIN YHAH-RELATED"/>
    <property type="match status" value="1"/>
</dbReference>
<proteinExistence type="predicted"/>
<keyword evidence="1" id="KW-1133">Transmembrane helix</keyword>
<evidence type="ECO:0000313" key="3">
    <source>
        <dbReference type="Proteomes" id="UP000321617"/>
    </source>
</evidence>
<dbReference type="GO" id="GO:0005886">
    <property type="term" value="C:plasma membrane"/>
    <property type="evidence" value="ECO:0007669"/>
    <property type="project" value="TreeGrafter"/>
</dbReference>
<evidence type="ECO:0000256" key="1">
    <source>
        <dbReference type="SAM" id="Phobius"/>
    </source>
</evidence>
<gene>
    <name evidence="2" type="ORF">LX16_2700</name>
</gene>
<keyword evidence="1" id="KW-0472">Membrane</keyword>
<dbReference type="Proteomes" id="UP000321617">
    <property type="component" value="Unassembled WGS sequence"/>
</dbReference>
<dbReference type="EMBL" id="VLLL01000006">
    <property type="protein sequence ID" value="TWJ11957.1"/>
    <property type="molecule type" value="Genomic_DNA"/>
</dbReference>
<organism evidence="2 3">
    <name type="scientific">Stackebrandtia albiflava</name>
    <dbReference type="NCBI Taxonomy" id="406432"/>
    <lineage>
        <taxon>Bacteria</taxon>
        <taxon>Bacillati</taxon>
        <taxon>Actinomycetota</taxon>
        <taxon>Actinomycetes</taxon>
        <taxon>Glycomycetales</taxon>
        <taxon>Glycomycetaceae</taxon>
        <taxon>Stackebrandtia</taxon>
    </lineage>
</organism>
<dbReference type="RefSeq" id="WP_147138689.1">
    <property type="nucleotide sequence ID" value="NZ_BAABIJ010000002.1"/>
</dbReference>